<evidence type="ECO:0000313" key="1">
    <source>
        <dbReference type="EMBL" id="RHN63949.1"/>
    </source>
</evidence>
<accession>A0A396IEE0</accession>
<dbReference type="EMBL" id="PSQE01000004">
    <property type="protein sequence ID" value="RHN63949.1"/>
    <property type="molecule type" value="Genomic_DNA"/>
</dbReference>
<organism evidence="1 2">
    <name type="scientific">Medicago truncatula</name>
    <name type="common">Barrel medic</name>
    <name type="synonym">Medicago tribuloides</name>
    <dbReference type="NCBI Taxonomy" id="3880"/>
    <lineage>
        <taxon>Eukaryota</taxon>
        <taxon>Viridiplantae</taxon>
        <taxon>Streptophyta</taxon>
        <taxon>Embryophyta</taxon>
        <taxon>Tracheophyta</taxon>
        <taxon>Spermatophyta</taxon>
        <taxon>Magnoliopsida</taxon>
        <taxon>eudicotyledons</taxon>
        <taxon>Gunneridae</taxon>
        <taxon>Pentapetalae</taxon>
        <taxon>rosids</taxon>
        <taxon>fabids</taxon>
        <taxon>Fabales</taxon>
        <taxon>Fabaceae</taxon>
        <taxon>Papilionoideae</taxon>
        <taxon>50 kb inversion clade</taxon>
        <taxon>NPAAA clade</taxon>
        <taxon>Hologalegina</taxon>
        <taxon>IRL clade</taxon>
        <taxon>Trifolieae</taxon>
        <taxon>Medicago</taxon>
    </lineage>
</organism>
<protein>
    <recommendedName>
        <fullName evidence="3">F-box domain-containing protein</fullName>
    </recommendedName>
</protein>
<evidence type="ECO:0000313" key="2">
    <source>
        <dbReference type="Proteomes" id="UP000265566"/>
    </source>
</evidence>
<comment type="caution">
    <text evidence="1">The sequence shown here is derived from an EMBL/GenBank/DDBJ whole genome shotgun (WGS) entry which is preliminary data.</text>
</comment>
<gene>
    <name evidence="1" type="ORF">MtrunA17_Chr4g0063851</name>
</gene>
<proteinExistence type="predicted"/>
<dbReference type="AlphaFoldDB" id="A0A396IEE0"/>
<sequence>MSGRVNQSSDVELYPGGSMDTGGRVYAIGDVHCSPTKRPRISVPFSFGALEHEQDLKPTIEVLLDECLFEIFRRLPSGKERSSGACVSKRWLMLMSSICKDDIESGVETVSSDDSDEDAEGDGYLTRRLEGRKATDVRLAAIAVGTGYRGGLGKLSIRGNNPVRGVTDRGGLGKLSISSCSWLPFSQITFIVNVSRGCLDCKRMSYVGDARLVPFFVDHQQGFDCNS</sequence>
<name>A0A396IEE0_MEDTR</name>
<reference evidence="2" key="1">
    <citation type="journal article" date="2018" name="Nat. Plants">
        <title>Whole-genome landscape of Medicago truncatula symbiotic genes.</title>
        <authorList>
            <person name="Pecrix Y."/>
            <person name="Staton S.E."/>
            <person name="Sallet E."/>
            <person name="Lelandais-Briere C."/>
            <person name="Moreau S."/>
            <person name="Carrere S."/>
            <person name="Blein T."/>
            <person name="Jardinaud M.F."/>
            <person name="Latrasse D."/>
            <person name="Zouine M."/>
            <person name="Zahm M."/>
            <person name="Kreplak J."/>
            <person name="Mayjonade B."/>
            <person name="Satge C."/>
            <person name="Perez M."/>
            <person name="Cauet S."/>
            <person name="Marande W."/>
            <person name="Chantry-Darmon C."/>
            <person name="Lopez-Roques C."/>
            <person name="Bouchez O."/>
            <person name="Berard A."/>
            <person name="Debelle F."/>
            <person name="Munos S."/>
            <person name="Bendahmane A."/>
            <person name="Berges H."/>
            <person name="Niebel A."/>
            <person name="Buitink J."/>
            <person name="Frugier F."/>
            <person name="Benhamed M."/>
            <person name="Crespi M."/>
            <person name="Gouzy J."/>
            <person name="Gamas P."/>
        </authorList>
    </citation>
    <scope>NUCLEOTIDE SEQUENCE [LARGE SCALE GENOMIC DNA]</scope>
    <source>
        <strain evidence="2">cv. Jemalong A17</strain>
    </source>
</reference>
<dbReference type="Proteomes" id="UP000265566">
    <property type="component" value="Chromosome 4"/>
</dbReference>
<evidence type="ECO:0008006" key="3">
    <source>
        <dbReference type="Google" id="ProtNLM"/>
    </source>
</evidence>
<dbReference type="Gramene" id="rna26714">
    <property type="protein sequence ID" value="RHN63949.1"/>
    <property type="gene ID" value="gene26714"/>
</dbReference>